<proteinExistence type="predicted"/>
<protein>
    <submittedName>
        <fullName evidence="1">Uncharacterized protein</fullName>
    </submittedName>
</protein>
<name>A0A4Q9UYV2_9ACTO</name>
<evidence type="ECO:0000313" key="2">
    <source>
        <dbReference type="Proteomes" id="UP000293036"/>
    </source>
</evidence>
<gene>
    <name evidence="1" type="ORF">EZJ44_08310</name>
</gene>
<dbReference type="RefSeq" id="WP_131282423.1">
    <property type="nucleotide sequence ID" value="NZ_JBHSLR010000008.1"/>
</dbReference>
<dbReference type="OrthoDB" id="3422162at2"/>
<accession>A0A4Q9UYV2</accession>
<keyword evidence="2" id="KW-1185">Reference proteome</keyword>
<sequence length="229" mass="25472">MLSAQYELHNNEAVKIYQDHEAIHALKNLGIDSQVLIEAIQVAESRSQEVTSFYPKTAAGLERWLTTVGVTRTGLANMDTESWEYDDPKLKPLMRNKKRGIILSFAAGTADTGMTNGFPQVKRKQGKVAHALHGQSSEQPALDGIDELIRVLGNDSEDPTHGEVWVLLYHRDEHEIRAEVSLPVGISDGEFSGWKQRIILDPYVPNDVKARPLDIGGGDVDFEVIPFNE</sequence>
<dbReference type="EMBL" id="SJDT01000009">
    <property type="protein sequence ID" value="TBW20777.1"/>
    <property type="molecule type" value="Genomic_DNA"/>
</dbReference>
<dbReference type="Proteomes" id="UP000293036">
    <property type="component" value="Unassembled WGS sequence"/>
</dbReference>
<evidence type="ECO:0000313" key="1">
    <source>
        <dbReference type="EMBL" id="TBW20777.1"/>
    </source>
</evidence>
<organism evidence="1 2">
    <name type="scientific">Arcanobacterium bovis</name>
    <dbReference type="NCBI Taxonomy" id="2529275"/>
    <lineage>
        <taxon>Bacteria</taxon>
        <taxon>Bacillati</taxon>
        <taxon>Actinomycetota</taxon>
        <taxon>Actinomycetes</taxon>
        <taxon>Actinomycetales</taxon>
        <taxon>Actinomycetaceae</taxon>
        <taxon>Arcanobacterium</taxon>
    </lineage>
</organism>
<reference evidence="1 2" key="1">
    <citation type="submission" date="2019-02" db="EMBL/GenBank/DDBJ databases">
        <title>Arcanobacterium bovis sp. nov., isolated from the milk of a cow with mastitis.</title>
        <authorList>
            <person name="Sammra O."/>
            <person name="Foster G."/>
            <person name="Hassan A."/>
            <person name="Alssahen M."/>
            <person name="Laemmler C."/>
            <person name="Borowiak M."/>
            <person name="Malorny B."/>
            <person name="Abdulmawjood A."/>
        </authorList>
    </citation>
    <scope>NUCLEOTIDE SEQUENCE [LARGE SCALE GENOMIC DNA]</scope>
    <source>
        <strain evidence="1 2">C605018/01/1</strain>
    </source>
</reference>
<comment type="caution">
    <text evidence="1">The sequence shown here is derived from an EMBL/GenBank/DDBJ whole genome shotgun (WGS) entry which is preliminary data.</text>
</comment>
<dbReference type="AlphaFoldDB" id="A0A4Q9UYV2"/>